<accession>A0A0D0AYI4</accession>
<dbReference type="AlphaFoldDB" id="A0A0D0AYI4"/>
<proteinExistence type="predicted"/>
<evidence type="ECO:0000313" key="3">
    <source>
        <dbReference type="Proteomes" id="UP000054485"/>
    </source>
</evidence>
<dbReference type="EMBL" id="KN835489">
    <property type="protein sequence ID" value="KIK36913.1"/>
    <property type="molecule type" value="Genomic_DNA"/>
</dbReference>
<keyword evidence="3" id="KW-1185">Reference proteome</keyword>
<reference evidence="3" key="2">
    <citation type="submission" date="2015-01" db="EMBL/GenBank/DDBJ databases">
        <title>Evolutionary Origins and Diversification of the Mycorrhizal Mutualists.</title>
        <authorList>
            <consortium name="DOE Joint Genome Institute"/>
            <consortium name="Mycorrhizal Genomics Consortium"/>
            <person name="Kohler A."/>
            <person name="Kuo A."/>
            <person name="Nagy L.G."/>
            <person name="Floudas D."/>
            <person name="Copeland A."/>
            <person name="Barry K.W."/>
            <person name="Cichocki N."/>
            <person name="Veneault-Fourrey C."/>
            <person name="LaButti K."/>
            <person name="Lindquist E.A."/>
            <person name="Lipzen A."/>
            <person name="Lundell T."/>
            <person name="Morin E."/>
            <person name="Murat C."/>
            <person name="Riley R."/>
            <person name="Ohm R."/>
            <person name="Sun H."/>
            <person name="Tunlid A."/>
            <person name="Henrissat B."/>
            <person name="Grigoriev I.V."/>
            <person name="Hibbett D.S."/>
            <person name="Martin F."/>
        </authorList>
    </citation>
    <scope>NUCLEOTIDE SEQUENCE [LARGE SCALE GENOMIC DNA]</scope>
    <source>
        <strain evidence="3">UH-Slu-Lm8-n1</strain>
    </source>
</reference>
<dbReference type="HOGENOM" id="CLU_1670555_0_0_1"/>
<organism evidence="2 3">
    <name type="scientific">Suillus luteus UH-Slu-Lm8-n1</name>
    <dbReference type="NCBI Taxonomy" id="930992"/>
    <lineage>
        <taxon>Eukaryota</taxon>
        <taxon>Fungi</taxon>
        <taxon>Dikarya</taxon>
        <taxon>Basidiomycota</taxon>
        <taxon>Agaricomycotina</taxon>
        <taxon>Agaricomycetes</taxon>
        <taxon>Agaricomycetidae</taxon>
        <taxon>Boletales</taxon>
        <taxon>Suillineae</taxon>
        <taxon>Suillaceae</taxon>
        <taxon>Suillus</taxon>
    </lineage>
</organism>
<sequence>MKSLNVLAITHSKAKKIASTPPEKTPTTQPPSDNVVKHLLESTNLTSEKQLIQKTPDYTYESKASAPQAAQHVYQNMLNMVVSNLTIADLLTISPDLRSEAVNHCCTQRVPAPPVAISANTSTVLNIPPQVDHGTPLRELRVTINGVHSEIGLLDEGL</sequence>
<reference evidence="2 3" key="1">
    <citation type="submission" date="2014-04" db="EMBL/GenBank/DDBJ databases">
        <authorList>
            <consortium name="DOE Joint Genome Institute"/>
            <person name="Kuo A."/>
            <person name="Ruytinx J."/>
            <person name="Rineau F."/>
            <person name="Colpaert J."/>
            <person name="Kohler A."/>
            <person name="Nagy L.G."/>
            <person name="Floudas D."/>
            <person name="Copeland A."/>
            <person name="Barry K.W."/>
            <person name="Cichocki N."/>
            <person name="Veneault-Fourrey C."/>
            <person name="LaButti K."/>
            <person name="Lindquist E.A."/>
            <person name="Lipzen A."/>
            <person name="Lundell T."/>
            <person name="Morin E."/>
            <person name="Murat C."/>
            <person name="Sun H."/>
            <person name="Tunlid A."/>
            <person name="Henrissat B."/>
            <person name="Grigoriev I.V."/>
            <person name="Hibbett D.S."/>
            <person name="Martin F."/>
            <person name="Nordberg H.P."/>
            <person name="Cantor M.N."/>
            <person name="Hua S.X."/>
        </authorList>
    </citation>
    <scope>NUCLEOTIDE SEQUENCE [LARGE SCALE GENOMIC DNA]</scope>
    <source>
        <strain evidence="2 3">UH-Slu-Lm8-n1</strain>
    </source>
</reference>
<gene>
    <name evidence="2" type="ORF">CY34DRAFT_16062</name>
</gene>
<protein>
    <submittedName>
        <fullName evidence="2">Uncharacterized protein</fullName>
    </submittedName>
</protein>
<feature type="region of interest" description="Disordered" evidence="1">
    <location>
        <begin position="13"/>
        <end position="33"/>
    </location>
</feature>
<evidence type="ECO:0000256" key="1">
    <source>
        <dbReference type="SAM" id="MobiDB-lite"/>
    </source>
</evidence>
<feature type="compositionally biased region" description="Low complexity" evidence="1">
    <location>
        <begin position="20"/>
        <end position="31"/>
    </location>
</feature>
<name>A0A0D0AYI4_9AGAM</name>
<dbReference type="InParanoid" id="A0A0D0AYI4"/>
<evidence type="ECO:0000313" key="2">
    <source>
        <dbReference type="EMBL" id="KIK36913.1"/>
    </source>
</evidence>
<dbReference type="Proteomes" id="UP000054485">
    <property type="component" value="Unassembled WGS sequence"/>
</dbReference>